<dbReference type="Pfam" id="PF00225">
    <property type="entry name" value="Kinesin"/>
    <property type="match status" value="2"/>
</dbReference>
<proteinExistence type="inferred from homology"/>
<protein>
    <recommendedName>
        <fullName evidence="5">Kinesin-like protein</fullName>
    </recommendedName>
</protein>
<keyword evidence="3 4" id="KW-0505">Motor protein</keyword>
<name>A0A9R1XJZ7_LACSA</name>
<dbReference type="SMART" id="SM00129">
    <property type="entry name" value="KISc"/>
    <property type="match status" value="1"/>
</dbReference>
<organism evidence="8 9">
    <name type="scientific">Lactuca sativa</name>
    <name type="common">Garden lettuce</name>
    <dbReference type="NCBI Taxonomy" id="4236"/>
    <lineage>
        <taxon>Eukaryota</taxon>
        <taxon>Viridiplantae</taxon>
        <taxon>Streptophyta</taxon>
        <taxon>Embryophyta</taxon>
        <taxon>Tracheophyta</taxon>
        <taxon>Spermatophyta</taxon>
        <taxon>Magnoliopsida</taxon>
        <taxon>eudicotyledons</taxon>
        <taxon>Gunneridae</taxon>
        <taxon>Pentapetalae</taxon>
        <taxon>asterids</taxon>
        <taxon>campanulids</taxon>
        <taxon>Asterales</taxon>
        <taxon>Asteraceae</taxon>
        <taxon>Cichorioideae</taxon>
        <taxon>Cichorieae</taxon>
        <taxon>Lactucinae</taxon>
        <taxon>Lactuca</taxon>
    </lineage>
</organism>
<evidence type="ECO:0000256" key="6">
    <source>
        <dbReference type="SAM" id="Phobius"/>
    </source>
</evidence>
<dbReference type="SUPFAM" id="SSF52540">
    <property type="entry name" value="P-loop containing nucleoside triphosphate hydrolases"/>
    <property type="match status" value="1"/>
</dbReference>
<dbReference type="GO" id="GO:0008574">
    <property type="term" value="F:plus-end-directed microtubule motor activity"/>
    <property type="evidence" value="ECO:0000318"/>
    <property type="project" value="GO_Central"/>
</dbReference>
<dbReference type="PANTHER" id="PTHR47968:SF17">
    <property type="entry name" value="KINESIN-LIKE PROTEIN"/>
    <property type="match status" value="1"/>
</dbReference>
<dbReference type="InterPro" id="IPR027417">
    <property type="entry name" value="P-loop_NTPase"/>
</dbReference>
<evidence type="ECO:0000256" key="5">
    <source>
        <dbReference type="RuleBase" id="RU000394"/>
    </source>
</evidence>
<dbReference type="GO" id="GO:0005871">
    <property type="term" value="C:kinesin complex"/>
    <property type="evidence" value="ECO:0000318"/>
    <property type="project" value="GO_Central"/>
</dbReference>
<dbReference type="PANTHER" id="PTHR47968">
    <property type="entry name" value="CENTROMERE PROTEIN E"/>
    <property type="match status" value="1"/>
</dbReference>
<dbReference type="PROSITE" id="PS50067">
    <property type="entry name" value="KINESIN_MOTOR_2"/>
    <property type="match status" value="1"/>
</dbReference>
<dbReference type="GO" id="GO:0005874">
    <property type="term" value="C:microtubule"/>
    <property type="evidence" value="ECO:0000318"/>
    <property type="project" value="GO_Central"/>
</dbReference>
<keyword evidence="6" id="KW-0812">Transmembrane</keyword>
<keyword evidence="6" id="KW-1133">Transmembrane helix</keyword>
<keyword evidence="2 4" id="KW-0067">ATP-binding</keyword>
<keyword evidence="9" id="KW-1185">Reference proteome</keyword>
<dbReference type="GO" id="GO:0005524">
    <property type="term" value="F:ATP binding"/>
    <property type="evidence" value="ECO:0007669"/>
    <property type="project" value="UniProtKB-UniRule"/>
</dbReference>
<accession>A0A9R1XJZ7</accession>
<dbReference type="InterPro" id="IPR019821">
    <property type="entry name" value="Kinesin_motor_CS"/>
</dbReference>
<dbReference type="GO" id="GO:0007018">
    <property type="term" value="P:microtubule-based movement"/>
    <property type="evidence" value="ECO:0000318"/>
    <property type="project" value="GO_Central"/>
</dbReference>
<dbReference type="GO" id="GO:0030705">
    <property type="term" value="P:cytoskeleton-dependent intracellular transport"/>
    <property type="evidence" value="ECO:0000318"/>
    <property type="project" value="GO_Central"/>
</dbReference>
<evidence type="ECO:0000256" key="1">
    <source>
        <dbReference type="ARBA" id="ARBA00022741"/>
    </source>
</evidence>
<evidence type="ECO:0000313" key="9">
    <source>
        <dbReference type="Proteomes" id="UP000235145"/>
    </source>
</evidence>
<evidence type="ECO:0000256" key="3">
    <source>
        <dbReference type="ARBA" id="ARBA00023175"/>
    </source>
</evidence>
<dbReference type="GO" id="GO:0005737">
    <property type="term" value="C:cytoplasm"/>
    <property type="evidence" value="ECO:0000318"/>
    <property type="project" value="GO_Central"/>
</dbReference>
<comment type="caution">
    <text evidence="8">The sequence shown here is derived from an EMBL/GenBank/DDBJ whole genome shotgun (WGS) entry which is preliminary data.</text>
</comment>
<feature type="transmembrane region" description="Helical" evidence="6">
    <location>
        <begin position="533"/>
        <end position="555"/>
    </location>
</feature>
<evidence type="ECO:0000313" key="8">
    <source>
        <dbReference type="EMBL" id="KAJ0217540.1"/>
    </source>
</evidence>
<dbReference type="InterPro" id="IPR036961">
    <property type="entry name" value="Kinesin_motor_dom_sf"/>
</dbReference>
<dbReference type="Proteomes" id="UP000235145">
    <property type="component" value="Unassembled WGS sequence"/>
</dbReference>
<evidence type="ECO:0000256" key="2">
    <source>
        <dbReference type="ARBA" id="ARBA00022840"/>
    </source>
</evidence>
<dbReference type="PRINTS" id="PR00380">
    <property type="entry name" value="KINESINHEAVY"/>
</dbReference>
<dbReference type="PROSITE" id="PS00411">
    <property type="entry name" value="KINESIN_MOTOR_1"/>
    <property type="match status" value="1"/>
</dbReference>
<feature type="domain" description="Kinesin motor" evidence="7">
    <location>
        <begin position="3"/>
        <end position="385"/>
    </location>
</feature>
<evidence type="ECO:0000256" key="4">
    <source>
        <dbReference type="PROSITE-ProRule" id="PRU00283"/>
    </source>
</evidence>
<dbReference type="InterPro" id="IPR027640">
    <property type="entry name" value="Kinesin-like_fam"/>
</dbReference>
<dbReference type="Gene3D" id="3.40.850.10">
    <property type="entry name" value="Kinesin motor domain"/>
    <property type="match status" value="1"/>
</dbReference>
<sequence>MASICVCARFRPLNSREDGEAICITRSDSQSFSIKDEKDEQYMFSFDKVFYEDSEQADVYEFLAGPIVRDAVNSINGTIITYGQTGAGKTFTMEGANILEADNLKKGLLPRVVDELFDAINGCGEATAYKIKLSMVEIYMERVRLATDLIFCVFPLQLCFIIATGSVSGRDLFDLSKDNIQIKEHKSHGILLSGATEVSFNIFHMESSNQLHFPISLTDNETTLLQIPILDGEEALKVLCGGIANRAVGETQMNAGSSRSHCIYMFTIQKDVTNEKRVSSGKVVLVDLAGSEKVEKTGAEGKVLEEAKTINKSLSALGNVISALTSSQHAKSLHIPFRDSKLTRLLQDALGGSSQTALLCCCSPSLSNSSESVSTLRFGARAKHIKASSSRVLNINSKEDIDRKQQEISALNDVKQQIAERILKKLREKLDAETVNLIGEEFVMEGLLLSDPTTSGSMITDEEELNSSHESVITSQTIASWKEATQKLVNTILELRRENVIMKEEWQVMKEENKVMRQVRKRIKAKLAQTKKLYLVMGIGFGVLASSCFSFVLLVSS</sequence>
<dbReference type="GO" id="GO:0008017">
    <property type="term" value="F:microtubule binding"/>
    <property type="evidence" value="ECO:0000318"/>
    <property type="project" value="GO_Central"/>
</dbReference>
<dbReference type="InterPro" id="IPR001752">
    <property type="entry name" value="Kinesin_motor_dom"/>
</dbReference>
<keyword evidence="6" id="KW-0472">Membrane</keyword>
<gene>
    <name evidence="8" type="ORF">LSAT_V11C300125910</name>
</gene>
<feature type="binding site" evidence="4">
    <location>
        <begin position="83"/>
        <end position="90"/>
    </location>
    <ligand>
        <name>ATP</name>
        <dbReference type="ChEBI" id="CHEBI:30616"/>
    </ligand>
</feature>
<keyword evidence="1 4" id="KW-0547">Nucleotide-binding</keyword>
<evidence type="ECO:0000259" key="7">
    <source>
        <dbReference type="PROSITE" id="PS50067"/>
    </source>
</evidence>
<dbReference type="EMBL" id="NBSK02000003">
    <property type="protein sequence ID" value="KAJ0217540.1"/>
    <property type="molecule type" value="Genomic_DNA"/>
</dbReference>
<dbReference type="GO" id="GO:0016887">
    <property type="term" value="F:ATP hydrolysis activity"/>
    <property type="evidence" value="ECO:0000318"/>
    <property type="project" value="GO_Central"/>
</dbReference>
<reference evidence="8 9" key="1">
    <citation type="journal article" date="2017" name="Nat. Commun.">
        <title>Genome assembly with in vitro proximity ligation data and whole-genome triplication in lettuce.</title>
        <authorList>
            <person name="Reyes-Chin-Wo S."/>
            <person name="Wang Z."/>
            <person name="Yang X."/>
            <person name="Kozik A."/>
            <person name="Arikit S."/>
            <person name="Song C."/>
            <person name="Xia L."/>
            <person name="Froenicke L."/>
            <person name="Lavelle D.O."/>
            <person name="Truco M.J."/>
            <person name="Xia R."/>
            <person name="Zhu S."/>
            <person name="Xu C."/>
            <person name="Xu H."/>
            <person name="Xu X."/>
            <person name="Cox K."/>
            <person name="Korf I."/>
            <person name="Meyers B.C."/>
            <person name="Michelmore R.W."/>
        </authorList>
    </citation>
    <scope>NUCLEOTIDE SEQUENCE [LARGE SCALE GENOMIC DNA]</scope>
    <source>
        <strain evidence="9">cv. Salinas</strain>
        <tissue evidence="8">Seedlings</tissue>
    </source>
</reference>
<dbReference type="AlphaFoldDB" id="A0A9R1XJZ7"/>
<comment type="similarity">
    <text evidence="4 5">Belongs to the TRAFAC class myosin-kinesin ATPase superfamily. Kinesin family.</text>
</comment>
<keyword evidence="5" id="KW-0493">Microtubule</keyword>